<organism evidence="1 2">
    <name type="scientific">Brachionus calyciflorus</name>
    <dbReference type="NCBI Taxonomy" id="104777"/>
    <lineage>
        <taxon>Eukaryota</taxon>
        <taxon>Metazoa</taxon>
        <taxon>Spiralia</taxon>
        <taxon>Gnathifera</taxon>
        <taxon>Rotifera</taxon>
        <taxon>Eurotatoria</taxon>
        <taxon>Monogononta</taxon>
        <taxon>Pseudotrocha</taxon>
        <taxon>Ploima</taxon>
        <taxon>Brachionidae</taxon>
        <taxon>Brachionus</taxon>
    </lineage>
</organism>
<dbReference type="Proteomes" id="UP000663879">
    <property type="component" value="Unassembled WGS sequence"/>
</dbReference>
<name>A0A814N422_9BILA</name>
<protein>
    <submittedName>
        <fullName evidence="1">Uncharacterized protein</fullName>
    </submittedName>
</protein>
<sequence length="132" mass="15442">MIRPVSNKDSSTTKLILRVKDYQDYKSLISKWPLDSFKLGVKAESSHPKLKVIILNVDRKLKIDEKSIFFKKIHEDCGLYSLKRIYNYKNQPCNKLSAKCKSIKDFIYILKNGILIGENEQRHDVLPHIINH</sequence>
<evidence type="ECO:0000313" key="1">
    <source>
        <dbReference type="EMBL" id="CAF1088287.1"/>
    </source>
</evidence>
<accession>A0A814N422</accession>
<gene>
    <name evidence="1" type="ORF">OXX778_LOCUS20536</name>
</gene>
<proteinExistence type="predicted"/>
<evidence type="ECO:0000313" key="2">
    <source>
        <dbReference type="Proteomes" id="UP000663879"/>
    </source>
</evidence>
<comment type="caution">
    <text evidence="1">The sequence shown here is derived from an EMBL/GenBank/DDBJ whole genome shotgun (WGS) entry which is preliminary data.</text>
</comment>
<reference evidence="1" key="1">
    <citation type="submission" date="2021-02" db="EMBL/GenBank/DDBJ databases">
        <authorList>
            <person name="Nowell W R."/>
        </authorList>
    </citation>
    <scope>NUCLEOTIDE SEQUENCE</scope>
    <source>
        <strain evidence="1">Ploen Becks lab</strain>
    </source>
</reference>
<keyword evidence="2" id="KW-1185">Reference proteome</keyword>
<dbReference type="EMBL" id="CAJNOC010006903">
    <property type="protein sequence ID" value="CAF1088287.1"/>
    <property type="molecule type" value="Genomic_DNA"/>
</dbReference>
<dbReference type="AlphaFoldDB" id="A0A814N422"/>